<sequence>MTTLAWPGDKGVAFYLGLNLEHFTPGKPAISVFPRTAGLDPDVLNQGWRDYGARAGIWRIVESLDRRGVPVTALVNAATCLEHPEIVRAGVERGWAWVAHGWDNSTLLSDLPPEEEAGHLREAVETIARATGSRPRGWLGPALTQTHRTPALLAGLGLEYVLDWCNDDRPYWLDTPGLLSVPFTVEVNDLTLFVLRGHSGPELVRVVEDQVDQLRREGGGRVMALALHPFVTGQAFRQRYLDEALDHLLGLDDVWVTTADEIAAAYAARCPAPAPASPMPEKIGTIVPS</sequence>
<evidence type="ECO:0000259" key="1">
    <source>
        <dbReference type="PROSITE" id="PS51677"/>
    </source>
</evidence>
<dbReference type="PANTHER" id="PTHR43123">
    <property type="entry name" value="POLYSACCHARIDE DEACETYLASE-RELATED"/>
    <property type="match status" value="1"/>
</dbReference>
<dbReference type="EMBL" id="JACHWR010000006">
    <property type="protein sequence ID" value="MBB3045347.1"/>
    <property type="molecule type" value="Genomic_DNA"/>
</dbReference>
<dbReference type="GO" id="GO:0005975">
    <property type="term" value="P:carbohydrate metabolic process"/>
    <property type="evidence" value="ECO:0007669"/>
    <property type="project" value="InterPro"/>
</dbReference>
<dbReference type="InterPro" id="IPR002509">
    <property type="entry name" value="NODB_dom"/>
</dbReference>
<name>A0A7W4Z3U0_9ACTN</name>
<dbReference type="CDD" id="cd10979">
    <property type="entry name" value="CE4_PuuE_like"/>
    <property type="match status" value="1"/>
</dbReference>
<organism evidence="2 3">
    <name type="scientific">Nocardioides soli</name>
    <dbReference type="NCBI Taxonomy" id="1036020"/>
    <lineage>
        <taxon>Bacteria</taxon>
        <taxon>Bacillati</taxon>
        <taxon>Actinomycetota</taxon>
        <taxon>Actinomycetes</taxon>
        <taxon>Propionibacteriales</taxon>
        <taxon>Nocardioidaceae</taxon>
        <taxon>Nocardioides</taxon>
    </lineage>
</organism>
<keyword evidence="3" id="KW-1185">Reference proteome</keyword>
<feature type="domain" description="NodB homology" evidence="1">
    <location>
        <begin position="35"/>
        <end position="257"/>
    </location>
</feature>
<dbReference type="AlphaFoldDB" id="A0A7W4Z3U0"/>
<dbReference type="InterPro" id="IPR011330">
    <property type="entry name" value="Glyco_hydro/deAcase_b/a-brl"/>
</dbReference>
<dbReference type="Pfam" id="PF01522">
    <property type="entry name" value="Polysacc_deac_1"/>
    <property type="match status" value="1"/>
</dbReference>
<proteinExistence type="predicted"/>
<gene>
    <name evidence="2" type="ORF">FHU40_005204</name>
</gene>
<accession>A0A7W4Z3U0</accession>
<evidence type="ECO:0000313" key="3">
    <source>
        <dbReference type="Proteomes" id="UP000589626"/>
    </source>
</evidence>
<dbReference type="PANTHER" id="PTHR43123:SF4">
    <property type="entry name" value="POLYSACCHARIDE DEACETYLASE"/>
    <property type="match status" value="1"/>
</dbReference>
<comment type="caution">
    <text evidence="2">The sequence shown here is derived from an EMBL/GenBank/DDBJ whole genome shotgun (WGS) entry which is preliminary data.</text>
</comment>
<evidence type="ECO:0000313" key="2">
    <source>
        <dbReference type="EMBL" id="MBB3045347.1"/>
    </source>
</evidence>
<dbReference type="Proteomes" id="UP000589626">
    <property type="component" value="Unassembled WGS sequence"/>
</dbReference>
<dbReference type="GO" id="GO:0016810">
    <property type="term" value="F:hydrolase activity, acting on carbon-nitrogen (but not peptide) bonds"/>
    <property type="evidence" value="ECO:0007669"/>
    <property type="project" value="InterPro"/>
</dbReference>
<dbReference type="SUPFAM" id="SSF88713">
    <property type="entry name" value="Glycoside hydrolase/deacetylase"/>
    <property type="match status" value="1"/>
</dbReference>
<reference evidence="2 3" key="1">
    <citation type="submission" date="2020-08" db="EMBL/GenBank/DDBJ databases">
        <title>Sequencing the genomes of 1000 actinobacteria strains.</title>
        <authorList>
            <person name="Klenk H.-P."/>
        </authorList>
    </citation>
    <scope>NUCLEOTIDE SEQUENCE [LARGE SCALE GENOMIC DNA]</scope>
    <source>
        <strain evidence="2 3">DSM 105498</strain>
    </source>
</reference>
<dbReference type="RefSeq" id="WP_183595349.1">
    <property type="nucleotide sequence ID" value="NZ_JACHWR010000006.1"/>
</dbReference>
<protein>
    <submittedName>
        <fullName evidence="2">Peptidoglycan/xylan/chitin deacetylase (PgdA/CDA1 family)</fullName>
    </submittedName>
</protein>
<dbReference type="PROSITE" id="PS51677">
    <property type="entry name" value="NODB"/>
    <property type="match status" value="1"/>
</dbReference>
<dbReference type="Gene3D" id="3.20.20.370">
    <property type="entry name" value="Glycoside hydrolase/deacetylase"/>
    <property type="match status" value="1"/>
</dbReference>